<keyword evidence="3" id="KW-1185">Reference proteome</keyword>
<gene>
    <name evidence="2" type="ORF">HCBG_00709</name>
</gene>
<name>C0NC63_AJECG</name>
<evidence type="ECO:0000256" key="1">
    <source>
        <dbReference type="SAM" id="Phobius"/>
    </source>
</evidence>
<keyword evidence="1" id="KW-1133">Transmembrane helix</keyword>
<dbReference type="GeneID" id="69033726"/>
<organism evidence="2 3">
    <name type="scientific">Ajellomyces capsulatus (strain G186AR / H82 / ATCC MYA-2454 / RMSCC 2432)</name>
    <name type="common">Darling's disease fungus</name>
    <name type="synonym">Histoplasma capsulatum</name>
    <dbReference type="NCBI Taxonomy" id="447093"/>
    <lineage>
        <taxon>Eukaryota</taxon>
        <taxon>Fungi</taxon>
        <taxon>Dikarya</taxon>
        <taxon>Ascomycota</taxon>
        <taxon>Pezizomycotina</taxon>
        <taxon>Eurotiomycetes</taxon>
        <taxon>Eurotiomycetidae</taxon>
        <taxon>Onygenales</taxon>
        <taxon>Ajellomycetaceae</taxon>
        <taxon>Histoplasma</taxon>
    </lineage>
</organism>
<keyword evidence="1" id="KW-0472">Membrane</keyword>
<dbReference type="AlphaFoldDB" id="C0NC63"/>
<dbReference type="RefSeq" id="XP_045291734.1">
    <property type="nucleotide sequence ID" value="XM_045427759.1"/>
</dbReference>
<dbReference type="Proteomes" id="UP000001631">
    <property type="component" value="Unassembled WGS sequence"/>
</dbReference>
<dbReference type="HOGENOM" id="CLU_1677348_0_0_1"/>
<protein>
    <submittedName>
        <fullName evidence="2">Uncharacterized protein</fullName>
    </submittedName>
</protein>
<dbReference type="EMBL" id="GG663363">
    <property type="protein sequence ID" value="EEH11254.1"/>
    <property type="molecule type" value="Genomic_DNA"/>
</dbReference>
<reference evidence="2" key="1">
    <citation type="submission" date="2009-02" db="EMBL/GenBank/DDBJ databases">
        <title>The Genome Sequence of Ajellomyces capsulatus strain G186AR.</title>
        <authorList>
            <consortium name="The Broad Institute Genome Sequencing Platform"/>
            <person name="Champion M."/>
            <person name="Cuomo C."/>
            <person name="Ma L.-J."/>
            <person name="Henn M.R."/>
            <person name="Sil A."/>
            <person name="Goldman B."/>
            <person name="Young S.K."/>
            <person name="Kodira C.D."/>
            <person name="Zeng Q."/>
            <person name="Koehrsen M."/>
            <person name="Alvarado L."/>
            <person name="Berlin A."/>
            <person name="Borenstein D."/>
            <person name="Chen Z."/>
            <person name="Engels R."/>
            <person name="Freedman E."/>
            <person name="Gellesch M."/>
            <person name="Goldberg J."/>
            <person name="Griggs A."/>
            <person name="Gujja S."/>
            <person name="Heiman D."/>
            <person name="Hepburn T."/>
            <person name="Howarth C."/>
            <person name="Jen D."/>
            <person name="Larson L."/>
            <person name="Lewis B."/>
            <person name="Mehta T."/>
            <person name="Park D."/>
            <person name="Pearson M."/>
            <person name="Roberts A."/>
            <person name="Saif S."/>
            <person name="Shea T."/>
            <person name="Shenoy N."/>
            <person name="Sisk P."/>
            <person name="Stolte C."/>
            <person name="Sykes S."/>
            <person name="Walk T."/>
            <person name="White J."/>
            <person name="Yandava C."/>
            <person name="Klein B."/>
            <person name="McEwen J.G."/>
            <person name="Puccia R."/>
            <person name="Goldman G.H."/>
            <person name="Felipe M.S."/>
            <person name="Nino-Vega G."/>
            <person name="San-Blas G."/>
            <person name="Taylor J."/>
            <person name="Mendoza L."/>
            <person name="Galagan J."/>
            <person name="Nusbaum C."/>
            <person name="Birren B."/>
        </authorList>
    </citation>
    <scope>NUCLEOTIDE SEQUENCE</scope>
    <source>
        <strain evidence="2">G186AR</strain>
    </source>
</reference>
<evidence type="ECO:0000313" key="2">
    <source>
        <dbReference type="EMBL" id="EEH11254.1"/>
    </source>
</evidence>
<evidence type="ECO:0000313" key="3">
    <source>
        <dbReference type="Proteomes" id="UP000001631"/>
    </source>
</evidence>
<feature type="transmembrane region" description="Helical" evidence="1">
    <location>
        <begin position="128"/>
        <end position="152"/>
    </location>
</feature>
<proteinExistence type="predicted"/>
<dbReference type="InParanoid" id="C0NC63"/>
<sequence>MAIEFYTGPIPRGPHTPDILAAATSDQIDDNKLLGVWIALRHVEASHAIARRPSSAIYRVPENDVSLKGCVKASAGRVAGSSTVPSRSRRDIDREGKGVLHGVKYKMQRTGWHGWVRAWGMHGSRKKAFLIVIMKLVFFMIEIFTVMMQQIIAKSNY</sequence>
<accession>C0NC63</accession>
<keyword evidence="1" id="KW-0812">Transmembrane</keyword>